<gene>
    <name evidence="2" type="ORF">GHA_03749</name>
    <name evidence="3" type="ORF">TML_02665</name>
</gene>
<reference evidence="2" key="1">
    <citation type="submission" date="2020-05" db="EMBL/GenBank/DDBJ databases">
        <authorList>
            <person name="Delgado-Blas J."/>
        </authorList>
    </citation>
    <scope>NUCLEOTIDE SEQUENCE</scope>
    <source>
        <strain evidence="2">BB1459</strain>
        <strain evidence="3">BB1480</strain>
    </source>
</reference>
<keyword evidence="5" id="KW-1185">Reference proteome</keyword>
<evidence type="ECO:0000313" key="3">
    <source>
        <dbReference type="EMBL" id="CAC9205951.1"/>
    </source>
</evidence>
<dbReference type="GO" id="GO:0004803">
    <property type="term" value="F:transposase activity"/>
    <property type="evidence" value="ECO:0007669"/>
    <property type="project" value="InterPro"/>
</dbReference>
<evidence type="ECO:0000313" key="5">
    <source>
        <dbReference type="Proteomes" id="UP000837205"/>
    </source>
</evidence>
<dbReference type="GO" id="GO:0003677">
    <property type="term" value="F:DNA binding"/>
    <property type="evidence" value="ECO:0007669"/>
    <property type="project" value="InterPro"/>
</dbReference>
<evidence type="ECO:0000313" key="4">
    <source>
        <dbReference type="Proteomes" id="UP000834503"/>
    </source>
</evidence>
<proteinExistence type="predicted"/>
<dbReference type="GO" id="GO:0006313">
    <property type="term" value="P:DNA transposition"/>
    <property type="evidence" value="ECO:0007669"/>
    <property type="project" value="InterPro"/>
</dbReference>
<dbReference type="EMBL" id="CAHPQX010000017">
    <property type="protein sequence ID" value="CAB5575996.1"/>
    <property type="molecule type" value="Genomic_DNA"/>
</dbReference>
<dbReference type="InterPro" id="IPR003346">
    <property type="entry name" value="Transposase_20"/>
</dbReference>
<accession>A0A9N8CV24</accession>
<organism evidence="2 4">
    <name type="scientific">Citrobacter werkmanii</name>
    <dbReference type="NCBI Taxonomy" id="67827"/>
    <lineage>
        <taxon>Bacteria</taxon>
        <taxon>Pseudomonadati</taxon>
        <taxon>Pseudomonadota</taxon>
        <taxon>Gammaproteobacteria</taxon>
        <taxon>Enterobacterales</taxon>
        <taxon>Enterobacteriaceae</taxon>
        <taxon>Citrobacter</taxon>
        <taxon>Citrobacter freundii complex</taxon>
    </lineage>
</organism>
<feature type="domain" description="Transposase IS116/IS110/IS902 C-terminal" evidence="1">
    <location>
        <begin position="1"/>
        <end position="53"/>
    </location>
</feature>
<dbReference type="AlphaFoldDB" id="A0A9N8CV24"/>
<sequence length="69" mass="7760">MGKMIAISLVSELCDFSHVPNPRQIMAYIGLISGKHSSGKKIRSLRITKTGNSEEGYYTKLRGRIVHRQ</sequence>
<dbReference type="Proteomes" id="UP000834503">
    <property type="component" value="Unassembled WGS sequence"/>
</dbReference>
<dbReference type="Proteomes" id="UP000837205">
    <property type="component" value="Unassembled WGS sequence"/>
</dbReference>
<evidence type="ECO:0000313" key="2">
    <source>
        <dbReference type="EMBL" id="CAB5575996.1"/>
    </source>
</evidence>
<evidence type="ECO:0000259" key="1">
    <source>
        <dbReference type="Pfam" id="PF02371"/>
    </source>
</evidence>
<protein>
    <submittedName>
        <fullName evidence="2">Transposase IS116/IS110/IS902 family</fullName>
    </submittedName>
</protein>
<name>A0A9N8CV24_9ENTR</name>
<dbReference type="Pfam" id="PF02371">
    <property type="entry name" value="Transposase_20"/>
    <property type="match status" value="1"/>
</dbReference>
<dbReference type="EMBL" id="CAIIUA010000001">
    <property type="protein sequence ID" value="CAC9205951.1"/>
    <property type="molecule type" value="Genomic_DNA"/>
</dbReference>
<comment type="caution">
    <text evidence="2">The sequence shown here is derived from an EMBL/GenBank/DDBJ whole genome shotgun (WGS) entry which is preliminary data.</text>
</comment>